<evidence type="ECO:0000313" key="2">
    <source>
        <dbReference type="Proteomes" id="UP000001548"/>
    </source>
</evidence>
<dbReference type="Gene3D" id="1.25.40.20">
    <property type="entry name" value="Ankyrin repeat-containing domain"/>
    <property type="match status" value="6"/>
</dbReference>
<evidence type="ECO:0000313" key="1">
    <source>
        <dbReference type="EMBL" id="KAE8302426.1"/>
    </source>
</evidence>
<dbReference type="PANTHER" id="PTHR24120">
    <property type="entry name" value="GH07239P"/>
    <property type="match status" value="1"/>
</dbReference>
<dbReference type="PROSITE" id="PS50297">
    <property type="entry name" value="ANK_REP_REGION"/>
    <property type="match status" value="1"/>
</dbReference>
<gene>
    <name evidence="1" type="ORF">GL50803_0025296</name>
</gene>
<dbReference type="InterPro" id="IPR002110">
    <property type="entry name" value="Ankyrin_rpt"/>
</dbReference>
<dbReference type="SUPFAM" id="SSF48403">
    <property type="entry name" value="Ankyrin repeat"/>
    <property type="match status" value="5"/>
</dbReference>
<dbReference type="RefSeq" id="XP_001708643.1">
    <property type="nucleotide sequence ID" value="XM_001708591.1"/>
</dbReference>
<dbReference type="Pfam" id="PF12796">
    <property type="entry name" value="Ank_2"/>
    <property type="match status" value="6"/>
</dbReference>
<proteinExistence type="predicted"/>
<reference evidence="1 2" key="1">
    <citation type="journal article" date="2007" name="Science">
        <title>Genomic minimalism in the early diverging intestinal parasite Giardia lamblia.</title>
        <authorList>
            <person name="Morrison H.G."/>
            <person name="McArthur A.G."/>
            <person name="Gillin F.D."/>
            <person name="Aley S.B."/>
            <person name="Adam R.D."/>
            <person name="Olsen G.J."/>
            <person name="Best A.A."/>
            <person name="Cande W.Z."/>
            <person name="Chen F."/>
            <person name="Cipriano M.J."/>
            <person name="Davids B.J."/>
            <person name="Dawson S.C."/>
            <person name="Elmendorf H.G."/>
            <person name="Hehl A.B."/>
            <person name="Holder M.E."/>
            <person name="Huse S.M."/>
            <person name="Kim U.U."/>
            <person name="Lasek-Nesselquist E."/>
            <person name="Manning G."/>
            <person name="Nigam A."/>
            <person name="Nixon J.E."/>
            <person name="Palm D."/>
            <person name="Passamaneck N.E."/>
            <person name="Prabhu A."/>
            <person name="Reich C.I."/>
            <person name="Reiner D.S."/>
            <person name="Samuelson J."/>
            <person name="Svard S.G."/>
            <person name="Sogin M.L."/>
        </authorList>
    </citation>
    <scope>NUCLEOTIDE SEQUENCE [LARGE SCALE GENOMIC DNA]</scope>
    <source>
        <strain evidence="1 2">WB C6</strain>
    </source>
</reference>
<dbReference type="EMBL" id="AACB03000004">
    <property type="protein sequence ID" value="KAE8302426.1"/>
    <property type="molecule type" value="Genomic_DNA"/>
</dbReference>
<comment type="caution">
    <text evidence="1">The sequence shown here is derived from an EMBL/GenBank/DDBJ whole genome shotgun (WGS) entry which is preliminary data.</text>
</comment>
<dbReference type="PANTHER" id="PTHR24120:SF4">
    <property type="entry name" value="GH07239P"/>
    <property type="match status" value="1"/>
</dbReference>
<dbReference type="Proteomes" id="UP000001548">
    <property type="component" value="Unassembled WGS sequence"/>
</dbReference>
<dbReference type="InterPro" id="IPR036770">
    <property type="entry name" value="Ankyrin_rpt-contain_sf"/>
</dbReference>
<dbReference type="HOGENOM" id="CLU_252396_0_0_1"/>
<dbReference type="KEGG" id="gla:GL50803_0025296"/>
<accession>A8B8M8</accession>
<dbReference type="OMA" id="CASCYAL"/>
<keyword evidence="2" id="KW-1185">Reference proteome</keyword>
<dbReference type="SMART" id="SM00248">
    <property type="entry name" value="ANK"/>
    <property type="match status" value="18"/>
</dbReference>
<dbReference type="PROSITE" id="PS50088">
    <property type="entry name" value="ANK_REPEAT"/>
    <property type="match status" value="1"/>
</dbReference>
<dbReference type="STRING" id="184922.A8B8M8"/>
<dbReference type="SMR" id="A8B8M8"/>
<dbReference type="GeneID" id="5701558"/>
<dbReference type="VEuPathDB" id="GiardiaDB:GL50803_25296"/>
<name>A8B8M8_GIAIC</name>
<dbReference type="Pfam" id="PF00023">
    <property type="entry name" value="Ank"/>
    <property type="match status" value="1"/>
</dbReference>
<organism evidence="1 2">
    <name type="scientific">Giardia intestinalis (strain ATCC 50803 / WB clone C6)</name>
    <name type="common">Giardia lamblia</name>
    <dbReference type="NCBI Taxonomy" id="184922"/>
    <lineage>
        <taxon>Eukaryota</taxon>
        <taxon>Metamonada</taxon>
        <taxon>Diplomonadida</taxon>
        <taxon>Hexamitidae</taxon>
        <taxon>Giardiinae</taxon>
        <taxon>Giardia</taxon>
    </lineage>
</organism>
<sequence>MEHFGFEEEVLIIEPVIDLREAFGENGTATCMSEYMAPLLQLGSPYILRPHKIMKREQHCFIHYYRPKGSILLSDLVTEYRIQHMEIAEELLWRIFYCLLHAIQHLELNKISTIQLISQQSVLLLENGMVQISIPHAISVSTLHLDKSLLDQLMGLHACVNDLVEHNALVTRRCRLGAEQDGSDTLDRDNALGSVPTEKRAIKSAMRARTPVNMIRFSTEISLSVRRATSRPAKSSLEASANASLCIPTLKYVLALMNSPSFNVIMTAEALLNTPNIHKLMEPIKQSYTQKLDTSKYFLCPLIESMLAGDSWFSENTLYLLHFAGRVDRVGRTSLIHLASQPVGSLYPSPREYSLATVTSEGCASSSARNQRVVGFLIDYENSYIDSNGGCASCYALASGNLELFSMLKEKEAHKYKASGITPLVLTISHKPEDLPDLSLLLPHADRKLISGHTCLMLAAVYNASAWVPHFIDQKNAYLTDGTSALMLAADRGHTAIVKMLAPHEIKHRDKNGNTALLRLLKSCLTCLKSSPDLWKELGLDERHKILQDIVSILAPGESDVVDSRGIFPIDYAIELNDEEIVQILATHPYPKRLPGQRTRMMNACMNANYALTCALYRSEVGIIDDDGRTALMHLSRSPETTEGLRCTQLLLQSEVSLRDKEGKTALIHACMCGNIEQVKLLYRYECGLLYVDKETQEELTELQLIQRVCASEQILNYINGNTPVPRDTLERTPLMKYAVYSSRKMRGVKRINCEADEVDIQSPELSLDCKSFYTDIFTSELYALVDAQAGMRDKNGKTALMYCAQYNNINLTKLLVGKELYLRTISGETALMHCSKEPLISCKILEHLVKESGITDTQGRTALMHAIQCGNIKLANALIEREAGAVDVSGHCALHYSVFNKKLNPVSTKLISKESHITDRRGHTSFMIACQAGNEKIAELLFKPEYLGVKDGRGWTALMYSCHFKMERLIEMTLEDAGTTMSRKQCRFPHDCYLQHKILAAVDKDCLTALHLYIQAQGCCESTLSALYIKERTISTASGKSPLYLAIAVRNTVAAEALSRYEIDRGDIYDNKGNTPLMTAVLVRDIATIELLAPYFCGLKNKRNGKSALFMAIDNCYEEGCAVLCQYEAKILNKQGKYPFYAAIEKKQKNIAQLLLPWNAGLISPSGHYALYASLTNGMADISMQLIEREERYLPLDRVSHLMVAAATHKNIEPYMDCAGKQDKNGYTALVYAILCGNKEAAQVLLGKESDLADKTGQTALMYAAQYGMNEVITSPHFSTCLQKQTQKGWTALMWAVASGNTEGVELLKTAEARLTTVDGETALMLAARSGQARAVEALAPLEGGLCVTALSSLQRGFTALHFAATGGHEECVRILLELTQEAYTRTFARKTAAEWARTYNFPACAELIESAVSLAKASEGLTDPKGSEKV</sequence>
<protein>
    <submittedName>
        <fullName evidence="1">Ankyrin repeat protein 1</fullName>
    </submittedName>
</protein>